<sequence length="23" mass="2610">MTAQTSTSTAMSIVRLLWLSRKK</sequence>
<protein>
    <submittedName>
        <fullName evidence="1">Uncharacterized protein</fullName>
    </submittedName>
</protein>
<dbReference type="EMBL" id="GBXM01075211">
    <property type="protein sequence ID" value="JAH33366.1"/>
    <property type="molecule type" value="Transcribed_RNA"/>
</dbReference>
<reference evidence="1" key="1">
    <citation type="submission" date="2014-11" db="EMBL/GenBank/DDBJ databases">
        <authorList>
            <person name="Amaro Gonzalez C."/>
        </authorList>
    </citation>
    <scope>NUCLEOTIDE SEQUENCE</scope>
</reference>
<accession>A0A0E9RW75</accession>
<evidence type="ECO:0000313" key="1">
    <source>
        <dbReference type="EMBL" id="JAH33366.1"/>
    </source>
</evidence>
<name>A0A0E9RW75_ANGAN</name>
<proteinExistence type="predicted"/>
<dbReference type="AlphaFoldDB" id="A0A0E9RW75"/>
<organism evidence="1">
    <name type="scientific">Anguilla anguilla</name>
    <name type="common">European freshwater eel</name>
    <name type="synonym">Muraena anguilla</name>
    <dbReference type="NCBI Taxonomy" id="7936"/>
    <lineage>
        <taxon>Eukaryota</taxon>
        <taxon>Metazoa</taxon>
        <taxon>Chordata</taxon>
        <taxon>Craniata</taxon>
        <taxon>Vertebrata</taxon>
        <taxon>Euteleostomi</taxon>
        <taxon>Actinopterygii</taxon>
        <taxon>Neopterygii</taxon>
        <taxon>Teleostei</taxon>
        <taxon>Anguilliformes</taxon>
        <taxon>Anguillidae</taxon>
        <taxon>Anguilla</taxon>
    </lineage>
</organism>
<reference evidence="1" key="2">
    <citation type="journal article" date="2015" name="Fish Shellfish Immunol.">
        <title>Early steps in the European eel (Anguilla anguilla)-Vibrio vulnificus interaction in the gills: Role of the RtxA13 toxin.</title>
        <authorList>
            <person name="Callol A."/>
            <person name="Pajuelo D."/>
            <person name="Ebbesson L."/>
            <person name="Teles M."/>
            <person name="MacKenzie S."/>
            <person name="Amaro C."/>
        </authorList>
    </citation>
    <scope>NUCLEOTIDE SEQUENCE</scope>
</reference>